<dbReference type="Proteomes" id="UP001288620">
    <property type="component" value="Unassembled WGS sequence"/>
</dbReference>
<organism evidence="1 2">
    <name type="scientific">Pantoea eucrina</name>
    <dbReference type="NCBI Taxonomy" id="472693"/>
    <lineage>
        <taxon>Bacteria</taxon>
        <taxon>Pseudomonadati</taxon>
        <taxon>Pseudomonadota</taxon>
        <taxon>Gammaproteobacteria</taxon>
        <taxon>Enterobacterales</taxon>
        <taxon>Erwiniaceae</taxon>
        <taxon>Pantoea</taxon>
    </lineage>
</organism>
<accession>A0ABU5LFP1</accession>
<keyword evidence="2" id="KW-1185">Reference proteome</keyword>
<reference evidence="2" key="1">
    <citation type="submission" date="2023-07" db="EMBL/GenBank/DDBJ databases">
        <title>Structural and functional analysis of rice phyllospheric bacteria for their antimicrobial properties and defense elicitation against blast disease.</title>
        <authorList>
            <person name="Sahu K.P."/>
            <person name="Asharani P."/>
            <person name="Kumar M."/>
            <person name="Reddy B."/>
            <person name="Kumar A."/>
        </authorList>
    </citation>
    <scope>NUCLEOTIDE SEQUENCE [LARGE SCALE GENOMIC DNA]</scope>
    <source>
        <strain evidence="2">OsEp_Plm_30P10</strain>
    </source>
</reference>
<name>A0ABU5LFP1_9GAMM</name>
<dbReference type="EMBL" id="JAOBTT010000001">
    <property type="protein sequence ID" value="MDZ7278470.1"/>
    <property type="molecule type" value="Genomic_DNA"/>
</dbReference>
<proteinExistence type="predicted"/>
<comment type="caution">
    <text evidence="1">The sequence shown here is derived from an EMBL/GenBank/DDBJ whole genome shotgun (WGS) entry which is preliminary data.</text>
</comment>
<protein>
    <submittedName>
        <fullName evidence="1">Uncharacterized protein</fullName>
    </submittedName>
</protein>
<sequence>MPDFHFYKQGRQIVAVERQDTQSAETLVAQGFEKQFNEVTATCAESALNRYYAIRKDEADLEYGFMTGGIFGLVTLLMRG</sequence>
<dbReference type="RefSeq" id="WP_322542444.1">
    <property type="nucleotide sequence ID" value="NZ_JAOBTT010000001.1"/>
</dbReference>
<evidence type="ECO:0000313" key="2">
    <source>
        <dbReference type="Proteomes" id="UP001288620"/>
    </source>
</evidence>
<gene>
    <name evidence="1" type="ORF">N4G40_09315</name>
</gene>
<evidence type="ECO:0000313" key="1">
    <source>
        <dbReference type="EMBL" id="MDZ7278470.1"/>
    </source>
</evidence>